<comment type="caution">
    <text evidence="4">The sequence shown here is derived from an EMBL/GenBank/DDBJ whole genome shotgun (WGS) entry which is preliminary data.</text>
</comment>
<accession>A0ABP8TEN2</accession>
<protein>
    <recommendedName>
        <fullName evidence="2">Anti-sigma factor antagonist</fullName>
    </recommendedName>
</protein>
<dbReference type="NCBIfam" id="TIGR00377">
    <property type="entry name" value="ant_ant_sig"/>
    <property type="match status" value="1"/>
</dbReference>
<dbReference type="Proteomes" id="UP001500212">
    <property type="component" value="Unassembled WGS sequence"/>
</dbReference>
<evidence type="ECO:0000259" key="3">
    <source>
        <dbReference type="PROSITE" id="PS50801"/>
    </source>
</evidence>
<organism evidence="4 5">
    <name type="scientific">Actinoallomurus liliacearum</name>
    <dbReference type="NCBI Taxonomy" id="1080073"/>
    <lineage>
        <taxon>Bacteria</taxon>
        <taxon>Bacillati</taxon>
        <taxon>Actinomycetota</taxon>
        <taxon>Actinomycetes</taxon>
        <taxon>Streptosporangiales</taxon>
        <taxon>Thermomonosporaceae</taxon>
        <taxon>Actinoallomurus</taxon>
    </lineage>
</organism>
<dbReference type="RefSeq" id="WP_345352567.1">
    <property type="nucleotide sequence ID" value="NZ_BAABHJ010000005.1"/>
</dbReference>
<dbReference type="CDD" id="cd07043">
    <property type="entry name" value="STAS_anti-anti-sigma_factors"/>
    <property type="match status" value="1"/>
</dbReference>
<dbReference type="InterPro" id="IPR058548">
    <property type="entry name" value="MlaB-like_STAS"/>
</dbReference>
<dbReference type="InterPro" id="IPR036513">
    <property type="entry name" value="STAS_dom_sf"/>
</dbReference>
<dbReference type="InterPro" id="IPR003658">
    <property type="entry name" value="Anti-sigma_ant"/>
</dbReference>
<feature type="domain" description="STAS" evidence="3">
    <location>
        <begin position="20"/>
        <end position="118"/>
    </location>
</feature>
<dbReference type="PANTHER" id="PTHR33495">
    <property type="entry name" value="ANTI-SIGMA FACTOR ANTAGONIST TM_1081-RELATED-RELATED"/>
    <property type="match status" value="1"/>
</dbReference>
<dbReference type="EMBL" id="BAABHJ010000005">
    <property type="protein sequence ID" value="GAA4606332.1"/>
    <property type="molecule type" value="Genomic_DNA"/>
</dbReference>
<evidence type="ECO:0000313" key="4">
    <source>
        <dbReference type="EMBL" id="GAA4606332.1"/>
    </source>
</evidence>
<evidence type="ECO:0000256" key="1">
    <source>
        <dbReference type="ARBA" id="ARBA00009013"/>
    </source>
</evidence>
<dbReference type="SUPFAM" id="SSF52091">
    <property type="entry name" value="SpoIIaa-like"/>
    <property type="match status" value="1"/>
</dbReference>
<evidence type="ECO:0000256" key="2">
    <source>
        <dbReference type="RuleBase" id="RU003749"/>
    </source>
</evidence>
<keyword evidence="5" id="KW-1185">Reference proteome</keyword>
<evidence type="ECO:0000313" key="5">
    <source>
        <dbReference type="Proteomes" id="UP001500212"/>
    </source>
</evidence>
<dbReference type="InterPro" id="IPR002645">
    <property type="entry name" value="STAS_dom"/>
</dbReference>
<reference evidence="5" key="1">
    <citation type="journal article" date="2019" name="Int. J. Syst. Evol. Microbiol.">
        <title>The Global Catalogue of Microorganisms (GCM) 10K type strain sequencing project: providing services to taxonomists for standard genome sequencing and annotation.</title>
        <authorList>
            <consortium name="The Broad Institute Genomics Platform"/>
            <consortium name="The Broad Institute Genome Sequencing Center for Infectious Disease"/>
            <person name="Wu L."/>
            <person name="Ma J."/>
        </authorList>
    </citation>
    <scope>NUCLEOTIDE SEQUENCE [LARGE SCALE GENOMIC DNA]</scope>
    <source>
        <strain evidence="5">JCM 17938</strain>
    </source>
</reference>
<dbReference type="Pfam" id="PF13466">
    <property type="entry name" value="STAS_2"/>
    <property type="match status" value="1"/>
</dbReference>
<sequence>MLTQPAPRPTPAGDPIGTTVVITISVVGDQVNVVLTGEIDATNAARLRTALFTHLGDGRSQVVLDISALTFIDCSGLAVIRKAAAYAETLGGSVRLTGAPHPRVHRILRLTRTAAPIT</sequence>
<proteinExistence type="inferred from homology"/>
<comment type="similarity">
    <text evidence="1 2">Belongs to the anti-sigma-factor antagonist family.</text>
</comment>
<gene>
    <name evidence="4" type="ORF">GCM10023195_22700</name>
</gene>
<dbReference type="PROSITE" id="PS50801">
    <property type="entry name" value="STAS"/>
    <property type="match status" value="1"/>
</dbReference>
<dbReference type="Gene3D" id="3.30.750.24">
    <property type="entry name" value="STAS domain"/>
    <property type="match status" value="1"/>
</dbReference>
<dbReference type="PANTHER" id="PTHR33495:SF2">
    <property type="entry name" value="ANTI-SIGMA FACTOR ANTAGONIST TM_1081-RELATED"/>
    <property type="match status" value="1"/>
</dbReference>
<name>A0ABP8TEN2_9ACTN</name>